<feature type="chain" id="PRO_5003203401" evidence="12">
    <location>
        <begin position="27"/>
        <end position="714"/>
    </location>
</feature>
<dbReference type="CDD" id="cd01347">
    <property type="entry name" value="ligand_gated_channel"/>
    <property type="match status" value="1"/>
</dbReference>
<keyword evidence="7 10" id="KW-0472">Membrane</keyword>
<evidence type="ECO:0000256" key="7">
    <source>
        <dbReference type="ARBA" id="ARBA00023136"/>
    </source>
</evidence>
<dbReference type="InterPro" id="IPR012910">
    <property type="entry name" value="Plug_dom"/>
</dbReference>
<comment type="caution">
    <text evidence="15">The sequence shown here is derived from an EMBL/GenBank/DDBJ whole genome shotgun (WGS) entry which is preliminary data.</text>
</comment>
<keyword evidence="4 10" id="KW-0812">Transmembrane</keyword>
<protein>
    <submittedName>
        <fullName evidence="15">TonB-dependent heme/hemoglobin receptor family protein</fullName>
    </submittedName>
</protein>
<feature type="domain" description="TonB-dependent receptor-like beta-barrel" evidence="13">
    <location>
        <begin position="229"/>
        <end position="688"/>
    </location>
</feature>
<dbReference type="PANTHER" id="PTHR30069:SF29">
    <property type="entry name" value="HEMOGLOBIN AND HEMOGLOBIN-HAPTOGLOBIN-BINDING PROTEIN 1-RELATED"/>
    <property type="match status" value="1"/>
</dbReference>
<dbReference type="PROSITE" id="PS52016">
    <property type="entry name" value="TONB_DEPENDENT_REC_3"/>
    <property type="match status" value="1"/>
</dbReference>
<evidence type="ECO:0000256" key="3">
    <source>
        <dbReference type="ARBA" id="ARBA00022452"/>
    </source>
</evidence>
<evidence type="ECO:0000256" key="5">
    <source>
        <dbReference type="ARBA" id="ARBA00022729"/>
    </source>
</evidence>
<dbReference type="STRING" id="563192.HMPREF0179_03209"/>
<evidence type="ECO:0000313" key="15">
    <source>
        <dbReference type="EMBL" id="EFV43000.1"/>
    </source>
</evidence>
<dbReference type="HOGENOM" id="CLU_008287_18_5_7"/>
<dbReference type="Proteomes" id="UP000006034">
    <property type="component" value="Unassembled WGS sequence"/>
</dbReference>
<keyword evidence="5 12" id="KW-0732">Signal</keyword>
<evidence type="ECO:0000256" key="10">
    <source>
        <dbReference type="PROSITE-ProRule" id="PRU01360"/>
    </source>
</evidence>
<evidence type="ECO:0000256" key="4">
    <source>
        <dbReference type="ARBA" id="ARBA00022692"/>
    </source>
</evidence>
<reference evidence="15 16" key="2">
    <citation type="submission" date="2013-04" db="EMBL/GenBank/DDBJ databases">
        <title>The Genome Sequence of Bilophila wadsworthia 3_1_6.</title>
        <authorList>
            <consortium name="The Broad Institute Genomics Platform"/>
            <person name="Earl A."/>
            <person name="Ward D."/>
            <person name="Feldgarden M."/>
            <person name="Gevers D."/>
            <person name="Sibley C."/>
            <person name="Strauss J."/>
            <person name="Allen-Vercoe E."/>
            <person name="Walker B."/>
            <person name="Young S."/>
            <person name="Zeng Q."/>
            <person name="Gargeya S."/>
            <person name="Fitzgerald M."/>
            <person name="Haas B."/>
            <person name="Abouelleil A."/>
            <person name="Allen A.W."/>
            <person name="Alvarado L."/>
            <person name="Arachchi H.M."/>
            <person name="Berlin A.M."/>
            <person name="Chapman S.B."/>
            <person name="Gainer-Dewar J."/>
            <person name="Goldberg J."/>
            <person name="Griggs A."/>
            <person name="Gujja S."/>
            <person name="Hansen M."/>
            <person name="Howarth C."/>
            <person name="Imamovic A."/>
            <person name="Ireland A."/>
            <person name="Larimer J."/>
            <person name="McCowan C."/>
            <person name="Murphy C."/>
            <person name="Pearson M."/>
            <person name="Poon T.W."/>
            <person name="Priest M."/>
            <person name="Roberts A."/>
            <person name="Saif S."/>
            <person name="Shea T."/>
            <person name="Sisk P."/>
            <person name="Sykes S."/>
            <person name="Wortman J."/>
            <person name="Nusbaum C."/>
            <person name="Birren B."/>
        </authorList>
    </citation>
    <scope>NUCLEOTIDE SEQUENCE [LARGE SCALE GENOMIC DNA]</scope>
    <source>
        <strain evidence="15 16">3_1_6</strain>
    </source>
</reference>
<dbReference type="PANTHER" id="PTHR30069">
    <property type="entry name" value="TONB-DEPENDENT OUTER MEMBRANE RECEPTOR"/>
    <property type="match status" value="1"/>
</dbReference>
<dbReference type="InterPro" id="IPR037066">
    <property type="entry name" value="Plug_dom_sf"/>
</dbReference>
<evidence type="ECO:0000256" key="12">
    <source>
        <dbReference type="SAM" id="SignalP"/>
    </source>
</evidence>
<dbReference type="Gene3D" id="2.40.170.20">
    <property type="entry name" value="TonB-dependent receptor, beta-barrel domain"/>
    <property type="match status" value="1"/>
</dbReference>
<evidence type="ECO:0000256" key="8">
    <source>
        <dbReference type="ARBA" id="ARBA00023170"/>
    </source>
</evidence>
<dbReference type="InterPro" id="IPR000531">
    <property type="entry name" value="Beta-barrel_TonB"/>
</dbReference>
<evidence type="ECO:0000313" key="16">
    <source>
        <dbReference type="Proteomes" id="UP000006034"/>
    </source>
</evidence>
<evidence type="ECO:0000256" key="2">
    <source>
        <dbReference type="ARBA" id="ARBA00022448"/>
    </source>
</evidence>
<dbReference type="Gene3D" id="2.170.130.10">
    <property type="entry name" value="TonB-dependent receptor, plug domain"/>
    <property type="match status" value="1"/>
</dbReference>
<dbReference type="RefSeq" id="WP_005029769.1">
    <property type="nucleotide sequence ID" value="NZ_KE150238.1"/>
</dbReference>
<evidence type="ECO:0000259" key="14">
    <source>
        <dbReference type="Pfam" id="PF07715"/>
    </source>
</evidence>
<dbReference type="GeneID" id="78084335"/>
<keyword evidence="3 10" id="KW-1134">Transmembrane beta strand</keyword>
<dbReference type="InterPro" id="IPR039426">
    <property type="entry name" value="TonB-dep_rcpt-like"/>
</dbReference>
<keyword evidence="8 15" id="KW-0675">Receptor</keyword>
<dbReference type="SUPFAM" id="SSF56935">
    <property type="entry name" value="Porins"/>
    <property type="match status" value="1"/>
</dbReference>
<dbReference type="GO" id="GO:0015344">
    <property type="term" value="F:siderophore uptake transmembrane transporter activity"/>
    <property type="evidence" value="ECO:0007669"/>
    <property type="project" value="TreeGrafter"/>
</dbReference>
<proteinExistence type="inferred from homology"/>
<evidence type="ECO:0000256" key="9">
    <source>
        <dbReference type="ARBA" id="ARBA00023237"/>
    </source>
</evidence>
<dbReference type="Pfam" id="PF07715">
    <property type="entry name" value="Plug"/>
    <property type="match status" value="1"/>
</dbReference>
<comment type="subcellular location">
    <subcellularLocation>
        <location evidence="1 10">Cell outer membrane</location>
        <topology evidence="1 10">Multi-pass membrane protein</topology>
    </subcellularLocation>
</comment>
<keyword evidence="2 10" id="KW-0813">Transport</keyword>
<sequence length="714" mass="78199">MFVRKMLARALPLTALGLAAWCPAYAVEEPVKADDVYVTATRVEKELQDVPMSVSVMTGEDIKRSPARTIGELLQDVPGVEIRNSGGQGFKRISIRGENPNRVLILIDGQKLVENKSMDGTPLLIDPSNVERVEVIKGPASVLYGSEAIGGVVNIITKKGGDKPIQGEASVAYNGASNGFAESLSAFGGMNGFKYRVSGSYSDQGNLRTPDGEAPNTSFRQKEGSAFLSYDFSDKFTVGGGLDSFKGAIHSGSMEPGYENFAVDVPKWQRDKVYAFAEAKNVTPWLPRVRFDAFWQKNEKEMTNDVNTDPAITKMPLVVTNNADNRNKQLGSSLQMDWAIGDNHYLITGYDISYDTLKADTRASASTSVERILATGILASAPPFAQQIAAASMAKSIPYTSTAYHEGDMLTNALYAQMESTLPADFTLSYGVRYTWVQSEMKHAEGSKTNSKGTVPYDVGTESSSNNSRPVFNVGLMWSGIPDLTLRATFAQGFRVPSLQEKYVMSAMGGGTILPNPGLKPETSNSYEIGARYVHDGLSVDVAAFYSDADDYIYNPTIDADTDTSRYINVSSAKTHGVELAASYDFECGLTPYASATWMRRKFDYGTLTTWKTGVPEWSGRAGVRFKHALSETVDFNADVYGRFSSNSVEKTESETTHYNNWQTANVAFGFEFGDEKQYTVAAEVLNLFDKRYRQDDSILEPGLHANIKVGMRF</sequence>
<evidence type="ECO:0000259" key="13">
    <source>
        <dbReference type="Pfam" id="PF00593"/>
    </source>
</evidence>
<feature type="signal peptide" evidence="12">
    <location>
        <begin position="1"/>
        <end position="26"/>
    </location>
</feature>
<dbReference type="eggNOG" id="COG4771">
    <property type="taxonomic scope" value="Bacteria"/>
</dbReference>
<organism evidence="15 16">
    <name type="scientific">Bilophila wadsworthia (strain 3_1_6)</name>
    <dbReference type="NCBI Taxonomy" id="563192"/>
    <lineage>
        <taxon>Bacteria</taxon>
        <taxon>Pseudomonadati</taxon>
        <taxon>Thermodesulfobacteriota</taxon>
        <taxon>Desulfovibrionia</taxon>
        <taxon>Desulfovibrionales</taxon>
        <taxon>Desulfovibrionaceae</taxon>
        <taxon>Bilophila</taxon>
    </lineage>
</organism>
<keyword evidence="16" id="KW-1185">Reference proteome</keyword>
<dbReference type="Pfam" id="PF00593">
    <property type="entry name" value="TonB_dep_Rec_b-barrel"/>
    <property type="match status" value="1"/>
</dbReference>
<dbReference type="EMBL" id="ADCP02000001">
    <property type="protein sequence ID" value="EFV43000.1"/>
    <property type="molecule type" value="Genomic_DNA"/>
</dbReference>
<dbReference type="GO" id="GO:0009279">
    <property type="term" value="C:cell outer membrane"/>
    <property type="evidence" value="ECO:0007669"/>
    <property type="project" value="UniProtKB-SubCell"/>
</dbReference>
<dbReference type="AlphaFoldDB" id="E5YAI8"/>
<dbReference type="GO" id="GO:0044718">
    <property type="term" value="P:siderophore transmembrane transport"/>
    <property type="evidence" value="ECO:0007669"/>
    <property type="project" value="TreeGrafter"/>
</dbReference>
<keyword evidence="6 11" id="KW-0798">TonB box</keyword>
<evidence type="ECO:0000256" key="6">
    <source>
        <dbReference type="ARBA" id="ARBA00023077"/>
    </source>
</evidence>
<name>E5YAI8_BILW3</name>
<evidence type="ECO:0000256" key="1">
    <source>
        <dbReference type="ARBA" id="ARBA00004571"/>
    </source>
</evidence>
<reference evidence="15 16" key="1">
    <citation type="submission" date="2010-10" db="EMBL/GenBank/DDBJ databases">
        <authorList>
            <consortium name="The Broad Institute Genome Sequencing Platform"/>
            <person name="Ward D."/>
            <person name="Earl A."/>
            <person name="Feldgarden M."/>
            <person name="Young S.K."/>
            <person name="Gargeya S."/>
            <person name="Zeng Q."/>
            <person name="Alvarado L."/>
            <person name="Berlin A."/>
            <person name="Bochicchio J."/>
            <person name="Chapman S.B."/>
            <person name="Chen Z."/>
            <person name="Freedman E."/>
            <person name="Gellesch M."/>
            <person name="Goldberg J."/>
            <person name="Griggs A."/>
            <person name="Gujja S."/>
            <person name="Heilman E."/>
            <person name="Heiman D."/>
            <person name="Howarth C."/>
            <person name="Mehta T."/>
            <person name="Neiman D."/>
            <person name="Pearson M."/>
            <person name="Roberts A."/>
            <person name="Saif S."/>
            <person name="Shea T."/>
            <person name="Shenoy N."/>
            <person name="Sisk P."/>
            <person name="Stolte C."/>
            <person name="Sykes S."/>
            <person name="White J."/>
            <person name="Yandava C."/>
            <person name="Allen-Vercoe E."/>
            <person name="Sibley C."/>
            <person name="Ambrose C.E."/>
            <person name="Strauss J."/>
            <person name="Daigneault M."/>
            <person name="Haas B."/>
            <person name="Nusbaum C."/>
            <person name="Birren B."/>
        </authorList>
    </citation>
    <scope>NUCLEOTIDE SEQUENCE [LARGE SCALE GENOMIC DNA]</scope>
    <source>
        <strain evidence="15 16">3_1_6</strain>
    </source>
</reference>
<gene>
    <name evidence="15" type="ORF">HMPREF0179_03209</name>
</gene>
<evidence type="ECO:0000256" key="11">
    <source>
        <dbReference type="RuleBase" id="RU003357"/>
    </source>
</evidence>
<comment type="similarity">
    <text evidence="10 11">Belongs to the TonB-dependent receptor family.</text>
</comment>
<dbReference type="OrthoDB" id="9763670at2"/>
<keyword evidence="9 10" id="KW-0998">Cell outer membrane</keyword>
<accession>E5YAI8</accession>
<dbReference type="InterPro" id="IPR036942">
    <property type="entry name" value="Beta-barrel_TonB_sf"/>
</dbReference>
<feature type="domain" description="TonB-dependent receptor plug" evidence="14">
    <location>
        <begin position="47"/>
        <end position="152"/>
    </location>
</feature>